<dbReference type="GO" id="GO:0051539">
    <property type="term" value="F:4 iron, 4 sulfur cluster binding"/>
    <property type="evidence" value="ECO:0007669"/>
    <property type="project" value="UniProtKB-KW"/>
</dbReference>
<evidence type="ECO:0000256" key="4">
    <source>
        <dbReference type="ARBA" id="ARBA00022485"/>
    </source>
</evidence>
<dbReference type="PROSITE" id="PS51318">
    <property type="entry name" value="TAT"/>
    <property type="match status" value="1"/>
</dbReference>
<dbReference type="PROSITE" id="PS51669">
    <property type="entry name" value="4FE4S_MOW_BIS_MGD"/>
    <property type="match status" value="1"/>
</dbReference>
<dbReference type="GO" id="GO:0009061">
    <property type="term" value="P:anaerobic respiration"/>
    <property type="evidence" value="ECO:0007669"/>
    <property type="project" value="TreeGrafter"/>
</dbReference>
<dbReference type="PROSITE" id="PS00551">
    <property type="entry name" value="MOLYBDOPTERIN_PROK_1"/>
    <property type="match status" value="1"/>
</dbReference>
<dbReference type="AlphaFoldDB" id="A0A1W1YGE5"/>
<evidence type="ECO:0000256" key="3">
    <source>
        <dbReference type="ARBA" id="ARBA00010312"/>
    </source>
</evidence>
<dbReference type="GO" id="GO:0030151">
    <property type="term" value="F:molybdenum ion binding"/>
    <property type="evidence" value="ECO:0007669"/>
    <property type="project" value="TreeGrafter"/>
</dbReference>
<dbReference type="SMART" id="SM00926">
    <property type="entry name" value="Molybdop_Fe4S4"/>
    <property type="match status" value="1"/>
</dbReference>
<evidence type="ECO:0000256" key="2">
    <source>
        <dbReference type="ARBA" id="ARBA00004196"/>
    </source>
</evidence>
<dbReference type="STRING" id="112901.SAMN04488500_101344"/>
<keyword evidence="6" id="KW-0560">Oxidoreductase</keyword>
<keyword evidence="5" id="KW-0479">Metal-binding</keyword>
<keyword evidence="11" id="KW-1185">Reference proteome</keyword>
<dbReference type="Pfam" id="PF00384">
    <property type="entry name" value="Molybdopterin"/>
    <property type="match status" value="1"/>
</dbReference>
<keyword evidence="8" id="KW-0411">Iron-sulfur</keyword>
<dbReference type="InterPro" id="IPR006311">
    <property type="entry name" value="TAT_signal"/>
</dbReference>
<accession>A0A1W1YGE5</accession>
<dbReference type="InterPro" id="IPR027467">
    <property type="entry name" value="MopterinOxRdtase_cofactor_BS"/>
</dbReference>
<dbReference type="GO" id="GO:0030313">
    <property type="term" value="C:cell envelope"/>
    <property type="evidence" value="ECO:0007669"/>
    <property type="project" value="UniProtKB-SubCell"/>
</dbReference>
<evidence type="ECO:0000256" key="1">
    <source>
        <dbReference type="ARBA" id="ARBA00001966"/>
    </source>
</evidence>
<dbReference type="GO" id="GO:0009055">
    <property type="term" value="F:electron transfer activity"/>
    <property type="evidence" value="ECO:0007669"/>
    <property type="project" value="TreeGrafter"/>
</dbReference>
<sequence>MKERIMKEGEKSSQCIDNVEIRMIRFNDEGGNCEMTLSRRQFIKLSVSTVTVLSASLPFEAEKARAAGYDLKLRDAKENPSICHFCAGGCGLIVHVRDGKVINIEGDPDNPTNKGSLCPKALACIQVRENPVRPLKPLYRAPGAKEWQPISWDEAIERIAQKIKEVRDTTWINDGTNRTDALGMLGSAEVDNEESYLLTKFMRTMGSTYIEHQARI</sequence>
<comment type="subcellular location">
    <subcellularLocation>
        <location evidence="2">Cell envelope</location>
    </subcellularLocation>
</comment>
<dbReference type="Gene3D" id="2.20.25.90">
    <property type="entry name" value="ADC-like domains"/>
    <property type="match status" value="1"/>
</dbReference>
<dbReference type="PANTHER" id="PTHR43598">
    <property type="entry name" value="TUNGSTEN-CONTAINING FORMYLMETHANOFURAN DEHYDROGENASE 2 SUBUNIT B"/>
    <property type="match status" value="1"/>
</dbReference>
<evidence type="ECO:0000313" key="11">
    <source>
        <dbReference type="Proteomes" id="UP000192738"/>
    </source>
</evidence>
<dbReference type="EMBL" id="FWXI01000001">
    <property type="protein sequence ID" value="SMC35223.1"/>
    <property type="molecule type" value="Genomic_DNA"/>
</dbReference>
<keyword evidence="4" id="KW-0004">4Fe-4S</keyword>
<dbReference type="SUPFAM" id="SSF53706">
    <property type="entry name" value="Formate dehydrogenase/DMSO reductase, domains 1-3"/>
    <property type="match status" value="1"/>
</dbReference>
<dbReference type="Gene3D" id="3.40.50.740">
    <property type="match status" value="1"/>
</dbReference>
<gene>
    <name evidence="10" type="ORF">SAMN04488500_101344</name>
</gene>
<reference evidence="10 11" key="1">
    <citation type="submission" date="2017-04" db="EMBL/GenBank/DDBJ databases">
        <authorList>
            <person name="Afonso C.L."/>
            <person name="Miller P.J."/>
            <person name="Scott M.A."/>
            <person name="Spackman E."/>
            <person name="Goraichik I."/>
            <person name="Dimitrov K.M."/>
            <person name="Suarez D.L."/>
            <person name="Swayne D.E."/>
        </authorList>
    </citation>
    <scope>NUCLEOTIDE SEQUENCE [LARGE SCALE GENOMIC DNA]</scope>
    <source>
        <strain evidence="10 11">DSM 5090</strain>
    </source>
</reference>
<dbReference type="Pfam" id="PF04879">
    <property type="entry name" value="Molybdop_Fe4S4"/>
    <property type="match status" value="1"/>
</dbReference>
<feature type="domain" description="4Fe-4S Mo/W bis-MGD-type" evidence="9">
    <location>
        <begin position="76"/>
        <end position="132"/>
    </location>
</feature>
<evidence type="ECO:0000256" key="6">
    <source>
        <dbReference type="ARBA" id="ARBA00023002"/>
    </source>
</evidence>
<protein>
    <submittedName>
        <fullName evidence="10">Molybdopterin oxidoreductase</fullName>
    </submittedName>
</protein>
<dbReference type="PANTHER" id="PTHR43598:SF1">
    <property type="entry name" value="FORMATE DEHYDROGENASE-O MAJOR SUBUNIT"/>
    <property type="match status" value="1"/>
</dbReference>
<dbReference type="Proteomes" id="UP000192738">
    <property type="component" value="Unassembled WGS sequence"/>
</dbReference>
<evidence type="ECO:0000256" key="7">
    <source>
        <dbReference type="ARBA" id="ARBA00023004"/>
    </source>
</evidence>
<dbReference type="InterPro" id="IPR006963">
    <property type="entry name" value="Mopterin_OxRdtase_4Fe-4S_dom"/>
</dbReference>
<evidence type="ECO:0000259" key="9">
    <source>
        <dbReference type="PROSITE" id="PS51669"/>
    </source>
</evidence>
<organism evidence="10 11">
    <name type="scientific">Sporomusa malonica</name>
    <dbReference type="NCBI Taxonomy" id="112901"/>
    <lineage>
        <taxon>Bacteria</taxon>
        <taxon>Bacillati</taxon>
        <taxon>Bacillota</taxon>
        <taxon>Negativicutes</taxon>
        <taxon>Selenomonadales</taxon>
        <taxon>Sporomusaceae</taxon>
        <taxon>Sporomusa</taxon>
    </lineage>
</organism>
<keyword evidence="7" id="KW-0408">Iron</keyword>
<comment type="similarity">
    <text evidence="3">Belongs to the prokaryotic molybdopterin-containing oxidoreductase family.</text>
</comment>
<name>A0A1W1YGE5_9FIRM</name>
<proteinExistence type="inferred from homology"/>
<evidence type="ECO:0000313" key="10">
    <source>
        <dbReference type="EMBL" id="SMC35223.1"/>
    </source>
</evidence>
<evidence type="ECO:0000256" key="5">
    <source>
        <dbReference type="ARBA" id="ARBA00022723"/>
    </source>
</evidence>
<evidence type="ECO:0000256" key="8">
    <source>
        <dbReference type="ARBA" id="ARBA00023014"/>
    </source>
</evidence>
<dbReference type="InterPro" id="IPR006656">
    <property type="entry name" value="Mopterin_OxRdtase"/>
</dbReference>
<dbReference type="GO" id="GO:0016491">
    <property type="term" value="F:oxidoreductase activity"/>
    <property type="evidence" value="ECO:0007669"/>
    <property type="project" value="UniProtKB-KW"/>
</dbReference>
<comment type="cofactor">
    <cofactor evidence="1">
        <name>[4Fe-4S] cluster</name>
        <dbReference type="ChEBI" id="CHEBI:49883"/>
    </cofactor>
</comment>